<sequence>MSPLTDQQLERIHEERKSQIKQAALKVFAQHGIAGTKISSIAAAAGISQGLSYRYFNSKEELYTELVREALYEADSALGRLHEFPGSPAEQIRELTRIMLDPEHRLYFLLIRQVQISEDAPDAAKMLLAEHPPEKTIENIIPIFIKGQQEGEFYEGDPVELLLCYFSVITGLMLQESPADEDFWSRQIDVLMRMVKKSG</sequence>
<name>A0A919XKX5_9BACL</name>
<dbReference type="Pfam" id="PF00440">
    <property type="entry name" value="TetR_N"/>
    <property type="match status" value="1"/>
</dbReference>
<dbReference type="InterPro" id="IPR009057">
    <property type="entry name" value="Homeodomain-like_sf"/>
</dbReference>
<dbReference type="PROSITE" id="PS50977">
    <property type="entry name" value="HTH_TETR_2"/>
    <property type="match status" value="1"/>
</dbReference>
<proteinExistence type="predicted"/>
<protein>
    <submittedName>
        <fullName evidence="6">TetR family transcriptional regulator</fullName>
    </submittedName>
</protein>
<evidence type="ECO:0000256" key="2">
    <source>
        <dbReference type="ARBA" id="ARBA00023125"/>
    </source>
</evidence>
<dbReference type="SUPFAM" id="SSF48498">
    <property type="entry name" value="Tetracyclin repressor-like, C-terminal domain"/>
    <property type="match status" value="1"/>
</dbReference>
<dbReference type="AlphaFoldDB" id="A0A919XKX5"/>
<keyword evidence="2 4" id="KW-0238">DNA-binding</keyword>
<dbReference type="PANTHER" id="PTHR30055">
    <property type="entry name" value="HTH-TYPE TRANSCRIPTIONAL REGULATOR RUTR"/>
    <property type="match status" value="1"/>
</dbReference>
<reference evidence="6" key="1">
    <citation type="submission" date="2021-03" db="EMBL/GenBank/DDBJ databases">
        <title>Antimicrobial resistance genes in bacteria isolated from Japanese honey, and their potential for conferring macrolide and lincosamide resistance in the American foulbrood pathogen Paenibacillus larvae.</title>
        <authorList>
            <person name="Okamoto M."/>
            <person name="Kumagai M."/>
            <person name="Kanamori H."/>
            <person name="Takamatsu D."/>
        </authorList>
    </citation>
    <scope>NUCLEOTIDE SEQUENCE</scope>
    <source>
        <strain evidence="6">J2TS6</strain>
    </source>
</reference>
<dbReference type="InterPro" id="IPR001647">
    <property type="entry name" value="HTH_TetR"/>
</dbReference>
<gene>
    <name evidence="6" type="ORF">J2TS6_60070</name>
</gene>
<dbReference type="SUPFAM" id="SSF46689">
    <property type="entry name" value="Homeodomain-like"/>
    <property type="match status" value="1"/>
</dbReference>
<feature type="DNA-binding region" description="H-T-H motif" evidence="4">
    <location>
        <begin position="37"/>
        <end position="56"/>
    </location>
</feature>
<dbReference type="InterPro" id="IPR050109">
    <property type="entry name" value="HTH-type_TetR-like_transc_reg"/>
</dbReference>
<keyword evidence="7" id="KW-1185">Reference proteome</keyword>
<dbReference type="Proteomes" id="UP000679779">
    <property type="component" value="Unassembled WGS sequence"/>
</dbReference>
<organism evidence="6 7">
    <name type="scientific">Paenibacillus albilobatus</name>
    <dbReference type="NCBI Taxonomy" id="2716884"/>
    <lineage>
        <taxon>Bacteria</taxon>
        <taxon>Bacillati</taxon>
        <taxon>Bacillota</taxon>
        <taxon>Bacilli</taxon>
        <taxon>Bacillales</taxon>
        <taxon>Paenibacillaceae</taxon>
        <taxon>Paenibacillus</taxon>
    </lineage>
</organism>
<dbReference type="PANTHER" id="PTHR30055:SF234">
    <property type="entry name" value="HTH-TYPE TRANSCRIPTIONAL REGULATOR BETI"/>
    <property type="match status" value="1"/>
</dbReference>
<evidence type="ECO:0000313" key="6">
    <source>
        <dbReference type="EMBL" id="GIO34866.1"/>
    </source>
</evidence>
<evidence type="ECO:0000256" key="1">
    <source>
        <dbReference type="ARBA" id="ARBA00023015"/>
    </source>
</evidence>
<evidence type="ECO:0000256" key="4">
    <source>
        <dbReference type="PROSITE-ProRule" id="PRU00335"/>
    </source>
</evidence>
<feature type="domain" description="HTH tetR-type" evidence="5">
    <location>
        <begin position="14"/>
        <end position="74"/>
    </location>
</feature>
<dbReference type="GO" id="GO:0000976">
    <property type="term" value="F:transcription cis-regulatory region binding"/>
    <property type="evidence" value="ECO:0007669"/>
    <property type="project" value="TreeGrafter"/>
</dbReference>
<dbReference type="GO" id="GO:0003700">
    <property type="term" value="F:DNA-binding transcription factor activity"/>
    <property type="evidence" value="ECO:0007669"/>
    <property type="project" value="TreeGrafter"/>
</dbReference>
<keyword evidence="1" id="KW-0805">Transcription regulation</keyword>
<evidence type="ECO:0000259" key="5">
    <source>
        <dbReference type="PROSITE" id="PS50977"/>
    </source>
</evidence>
<keyword evidence="3" id="KW-0804">Transcription</keyword>
<dbReference type="EMBL" id="BORQ01000014">
    <property type="protein sequence ID" value="GIO34866.1"/>
    <property type="molecule type" value="Genomic_DNA"/>
</dbReference>
<dbReference type="InterPro" id="IPR036271">
    <property type="entry name" value="Tet_transcr_reg_TetR-rel_C_sf"/>
</dbReference>
<dbReference type="PRINTS" id="PR00455">
    <property type="entry name" value="HTHTETR"/>
</dbReference>
<comment type="caution">
    <text evidence="6">The sequence shown here is derived from an EMBL/GenBank/DDBJ whole genome shotgun (WGS) entry which is preliminary data.</text>
</comment>
<evidence type="ECO:0000313" key="7">
    <source>
        <dbReference type="Proteomes" id="UP000679779"/>
    </source>
</evidence>
<accession>A0A919XKX5</accession>
<evidence type="ECO:0000256" key="3">
    <source>
        <dbReference type="ARBA" id="ARBA00023163"/>
    </source>
</evidence>
<dbReference type="Gene3D" id="1.10.357.10">
    <property type="entry name" value="Tetracycline Repressor, domain 2"/>
    <property type="match status" value="1"/>
</dbReference>